<dbReference type="PRINTS" id="PR00411">
    <property type="entry name" value="PNDRDTASEI"/>
</dbReference>
<dbReference type="InterPro" id="IPR023753">
    <property type="entry name" value="FAD/NAD-binding_dom"/>
</dbReference>
<dbReference type="STRING" id="1183438.GKIL_1408"/>
<keyword evidence="4" id="KW-0274">FAD</keyword>
<gene>
    <name evidence="7" type="ORF">GKIL_1408</name>
</gene>
<evidence type="ECO:0000256" key="5">
    <source>
        <dbReference type="ARBA" id="ARBA00023002"/>
    </source>
</evidence>
<organism evidence="7 8">
    <name type="scientific">Gloeobacter kilaueensis (strain ATCC BAA-2537 / CCAP 1431/1 / ULC 316 / JS1)</name>
    <dbReference type="NCBI Taxonomy" id="1183438"/>
    <lineage>
        <taxon>Bacteria</taxon>
        <taxon>Bacillati</taxon>
        <taxon>Cyanobacteriota</taxon>
        <taxon>Cyanophyceae</taxon>
        <taxon>Gloeobacterales</taxon>
        <taxon>Gloeobacteraceae</taxon>
        <taxon>Gloeobacter</taxon>
    </lineage>
</organism>
<protein>
    <submittedName>
        <fullName evidence="7">NADH dehydrogenase</fullName>
    </submittedName>
</protein>
<feature type="domain" description="FAD/NAD(P)-binding" evidence="6">
    <location>
        <begin position="2"/>
        <end position="292"/>
    </location>
</feature>
<evidence type="ECO:0000256" key="4">
    <source>
        <dbReference type="ARBA" id="ARBA00022827"/>
    </source>
</evidence>
<evidence type="ECO:0000256" key="3">
    <source>
        <dbReference type="ARBA" id="ARBA00022630"/>
    </source>
</evidence>
<accession>U5QJ51</accession>
<dbReference type="Gene3D" id="3.50.50.100">
    <property type="match status" value="1"/>
</dbReference>
<dbReference type="OrthoDB" id="9781621at2"/>
<dbReference type="HOGENOM" id="CLU_684689_0_0_3"/>
<comment type="cofactor">
    <cofactor evidence="1">
        <name>FAD</name>
        <dbReference type="ChEBI" id="CHEBI:57692"/>
    </cofactor>
</comment>
<dbReference type="PRINTS" id="PR00368">
    <property type="entry name" value="FADPNR"/>
</dbReference>
<evidence type="ECO:0000256" key="1">
    <source>
        <dbReference type="ARBA" id="ARBA00001974"/>
    </source>
</evidence>
<dbReference type="InterPro" id="IPR036188">
    <property type="entry name" value="FAD/NAD-bd_sf"/>
</dbReference>
<evidence type="ECO:0000313" key="7">
    <source>
        <dbReference type="EMBL" id="AGY57654.1"/>
    </source>
</evidence>
<dbReference type="Pfam" id="PF07992">
    <property type="entry name" value="Pyr_redox_2"/>
    <property type="match status" value="1"/>
</dbReference>
<keyword evidence="8" id="KW-1185">Reference proteome</keyword>
<dbReference type="GO" id="GO:0003955">
    <property type="term" value="F:NAD(P)H dehydrogenase (quinone) activity"/>
    <property type="evidence" value="ECO:0007669"/>
    <property type="project" value="TreeGrafter"/>
</dbReference>
<evidence type="ECO:0000313" key="8">
    <source>
        <dbReference type="Proteomes" id="UP000017396"/>
    </source>
</evidence>
<keyword evidence="3" id="KW-0285">Flavoprotein</keyword>
<evidence type="ECO:0000259" key="6">
    <source>
        <dbReference type="Pfam" id="PF07992"/>
    </source>
</evidence>
<dbReference type="PANTHER" id="PTHR42913:SF3">
    <property type="entry name" value="64 KDA MITOCHONDRIAL NADH DEHYDROGENASE (EUROFUNG)"/>
    <property type="match status" value="1"/>
</dbReference>
<reference evidence="7 8" key="1">
    <citation type="journal article" date="2013" name="PLoS ONE">
        <title>Cultivation and Complete Genome Sequencing of Gloeobacter kilaueensis sp. nov., from a Lava Cave in Kilauea Caldera, Hawai'i.</title>
        <authorList>
            <person name="Saw J.H."/>
            <person name="Schatz M."/>
            <person name="Brown M.V."/>
            <person name="Kunkel D.D."/>
            <person name="Foster J.S."/>
            <person name="Shick H."/>
            <person name="Christensen S."/>
            <person name="Hou S."/>
            <person name="Wan X."/>
            <person name="Donachie S.P."/>
        </authorList>
    </citation>
    <scope>NUCLEOTIDE SEQUENCE [LARGE SCALE GENOMIC DNA]</scope>
    <source>
        <strain evidence="8">JS</strain>
    </source>
</reference>
<sequence>MQTVVIGGGYAGLRTVQTLAAMNLPVTLVEPRREHVLRPRLVAAAAGRLALREVSLPYERLLPAGVRHLQATALQIDPEAATVETDYETLRADRLVIAVGSEGKLNTSGAPRHTLPLYSLEDLERILAHWSRLEDALKRDRCDLNLLRWVIVGGGIVGVELAAELSHLARRWRQRYGGLAEAIQIHLIQRQARLLSDWPEAAGEWALRWLKRHRVIVQTASQVRRVRAEGVVLETSAGTEELASQTVFWTGGIQPVRLEEEPAELRRDQFLRVDSFLRLVDYPHVYAVGDSIRPFNAGLERTFAPNGQLAVRAGELVAANIASEARGGLLSPFVPRIDRIALSLGAFDGLAVVDGQVLTGTAGWTVAQAADLFYFNAVQNPLLARMAPELFSADALPGRM</sequence>
<evidence type="ECO:0000256" key="2">
    <source>
        <dbReference type="ARBA" id="ARBA00005272"/>
    </source>
</evidence>
<dbReference type="KEGG" id="glj:GKIL_1408"/>
<dbReference type="InterPro" id="IPR051169">
    <property type="entry name" value="NADH-Q_oxidoreductase"/>
</dbReference>
<proteinExistence type="inferred from homology"/>
<dbReference type="eggNOG" id="COG1252">
    <property type="taxonomic scope" value="Bacteria"/>
</dbReference>
<dbReference type="Proteomes" id="UP000017396">
    <property type="component" value="Chromosome"/>
</dbReference>
<keyword evidence="5" id="KW-0560">Oxidoreductase</keyword>
<dbReference type="RefSeq" id="WP_023172752.1">
    <property type="nucleotide sequence ID" value="NC_022600.1"/>
</dbReference>
<dbReference type="SUPFAM" id="SSF51905">
    <property type="entry name" value="FAD/NAD(P)-binding domain"/>
    <property type="match status" value="2"/>
</dbReference>
<name>U5QJ51_GLOK1</name>
<comment type="similarity">
    <text evidence="2">Belongs to the NADH dehydrogenase family.</text>
</comment>
<dbReference type="AlphaFoldDB" id="U5QJ51"/>
<dbReference type="EMBL" id="CP003587">
    <property type="protein sequence ID" value="AGY57654.1"/>
    <property type="molecule type" value="Genomic_DNA"/>
</dbReference>
<dbReference type="GO" id="GO:0019646">
    <property type="term" value="P:aerobic electron transport chain"/>
    <property type="evidence" value="ECO:0007669"/>
    <property type="project" value="TreeGrafter"/>
</dbReference>
<dbReference type="PANTHER" id="PTHR42913">
    <property type="entry name" value="APOPTOSIS-INDUCING FACTOR 1"/>
    <property type="match status" value="1"/>
</dbReference>